<feature type="compositionally biased region" description="Basic and acidic residues" evidence="16">
    <location>
        <begin position="348"/>
        <end position="368"/>
    </location>
</feature>
<dbReference type="PANTHER" id="PTHR16036">
    <property type="entry name" value="ANKYRIN REPEAT AND ZINC FINGER DOMAIN-CONTAINING PROTEIN 1"/>
    <property type="match status" value="1"/>
</dbReference>
<protein>
    <submittedName>
        <fullName evidence="19">Ankyrin repeat and zinc finger domain-containing protein 1</fullName>
    </submittedName>
</protein>
<evidence type="ECO:0000259" key="17">
    <source>
        <dbReference type="PROSITE" id="PS52044"/>
    </source>
</evidence>
<dbReference type="GO" id="GO:0005737">
    <property type="term" value="C:cytoplasm"/>
    <property type="evidence" value="ECO:0007669"/>
    <property type="project" value="UniProtKB-SubCell"/>
</dbReference>
<dbReference type="PANTHER" id="PTHR16036:SF2">
    <property type="entry name" value="TRNA ENDONUCLEASE ANKZF1"/>
    <property type="match status" value="1"/>
</dbReference>
<dbReference type="Pfam" id="PF18716">
    <property type="entry name" value="VATC"/>
    <property type="match status" value="1"/>
</dbReference>
<feature type="region of interest" description="Disordered" evidence="16">
    <location>
        <begin position="348"/>
        <end position="374"/>
    </location>
</feature>
<dbReference type="STRING" id="121845.A0A1S4EN03"/>
<comment type="domain">
    <text evidence="14">The VLRF1 domain mediates binding to the 60S ribosomal subunit.</text>
</comment>
<dbReference type="PROSITE" id="PS50088">
    <property type="entry name" value="ANK_REPEAT"/>
    <property type="match status" value="1"/>
</dbReference>
<evidence type="ECO:0000256" key="14">
    <source>
        <dbReference type="PROSITE-ProRule" id="PRU01389"/>
    </source>
</evidence>
<organism evidence="18 19">
    <name type="scientific">Diaphorina citri</name>
    <name type="common">Asian citrus psyllid</name>
    <dbReference type="NCBI Taxonomy" id="121845"/>
    <lineage>
        <taxon>Eukaryota</taxon>
        <taxon>Metazoa</taxon>
        <taxon>Ecdysozoa</taxon>
        <taxon>Arthropoda</taxon>
        <taxon>Hexapoda</taxon>
        <taxon>Insecta</taxon>
        <taxon>Pterygota</taxon>
        <taxon>Neoptera</taxon>
        <taxon>Paraneoptera</taxon>
        <taxon>Hemiptera</taxon>
        <taxon>Sternorrhyncha</taxon>
        <taxon>Psylloidea</taxon>
        <taxon>Psyllidae</taxon>
        <taxon>Diaphorininae</taxon>
        <taxon>Diaphorina</taxon>
    </lineage>
</organism>
<dbReference type="PROSITE" id="PS00028">
    <property type="entry name" value="ZINC_FINGER_C2H2_1"/>
    <property type="match status" value="1"/>
</dbReference>
<keyword evidence="3 14" id="KW-0963">Cytoplasm</keyword>
<dbReference type="InterPro" id="IPR002110">
    <property type="entry name" value="Ankyrin_rpt"/>
</dbReference>
<accession>A0A1S4EN03</accession>
<dbReference type="InterPro" id="IPR013087">
    <property type="entry name" value="Znf_C2H2_type"/>
</dbReference>
<feature type="active site" evidence="14">
    <location>
        <position position="231"/>
    </location>
</feature>
<dbReference type="PROSITE" id="PS52044">
    <property type="entry name" value="VLRF1"/>
    <property type="match status" value="1"/>
</dbReference>
<feature type="domain" description="VLRF1" evidence="17">
    <location>
        <begin position="188"/>
        <end position="330"/>
    </location>
</feature>
<evidence type="ECO:0000256" key="13">
    <source>
        <dbReference type="PROSITE-ProRule" id="PRU00023"/>
    </source>
</evidence>
<feature type="compositionally biased region" description="Basic residues" evidence="16">
    <location>
        <begin position="421"/>
        <end position="431"/>
    </location>
</feature>
<dbReference type="GO" id="GO:0008270">
    <property type="term" value="F:zinc ion binding"/>
    <property type="evidence" value="ECO:0007669"/>
    <property type="project" value="UniProtKB-KW"/>
</dbReference>
<dbReference type="InterPro" id="IPR036770">
    <property type="entry name" value="Ankyrin_rpt-contain_sf"/>
</dbReference>
<dbReference type="GO" id="GO:0036503">
    <property type="term" value="P:ERAD pathway"/>
    <property type="evidence" value="ECO:0007669"/>
    <property type="project" value="TreeGrafter"/>
</dbReference>
<dbReference type="KEGG" id="dci:103519111"/>
<proteinExistence type="inferred from homology"/>
<reference evidence="19" key="1">
    <citation type="submission" date="2025-08" db="UniProtKB">
        <authorList>
            <consortium name="RefSeq"/>
        </authorList>
    </citation>
    <scope>IDENTIFICATION</scope>
</reference>
<evidence type="ECO:0000256" key="5">
    <source>
        <dbReference type="ARBA" id="ARBA00022723"/>
    </source>
</evidence>
<keyword evidence="10" id="KW-0862">Zinc</keyword>
<comment type="subcellular location">
    <subcellularLocation>
        <location evidence="1">Cytoplasm</location>
    </subcellularLocation>
</comment>
<sequence>MSTCQPSQTLKYGSEEYYKAVKNINILKPLNQNKNQEVQLNIVDKENVQTKLTSRCISPGVDLPVQGESGTGLYCSYCEELFENTVQQRKHYKQDWHRYNLKLRLACRPAITEEKFDQLADDVSSISGSDNEEEDVETFGFQLHRQAKILFENSDGQVVSLFRCLLYDKKEQQPKDEEIIQLAQKSVEDPHWMIIMLSGGHFAAAIFKGAEPILHKTFHCYTVRAKQGGSQSTKDGKGNYPKSAGASLRRYNETALVQHVQELLSAWSSDIEKCSLILYRAVGPTNRQVLFGGKEPPLNKSDVRLRSIPFPTIRPTFTQLKYVHAMLCSVHVYNSVDVLTTVIESKHRRDPVQSKKSHIDRSKSRPSPDRQLPNHIQELVDIQTPSGSESEIIQLIQEVQEVSFHEDLKEMDNSFENENRVKRKNRRKKKKQSDEPKHLMSLSKKLLNAVDCPDDDKLESILMEIKETCTEEEFANLLNKSYDTSKNTLLHLAAKNGHKNNIRLLLSLDASPCHKDFMSRTAYDLAPNRDSRNIFRRYMAEYPDQFDYSKSHIPSPLTDELEQDSVEKKRALRKVKREKEKEKKKVEEIVQKERNEKEMFLKLSDREKMALAAERRILAASTSNVVLARCFQCASDMSGKVPFTYNEYRFCSMGCLKQHRQTHPTLEI</sequence>
<keyword evidence="9 14" id="KW-0378">Hydrolase</keyword>
<evidence type="ECO:0000256" key="10">
    <source>
        <dbReference type="ARBA" id="ARBA00022833"/>
    </source>
</evidence>
<dbReference type="GO" id="GO:0004519">
    <property type="term" value="F:endonuclease activity"/>
    <property type="evidence" value="ECO:0007669"/>
    <property type="project" value="UniProtKB-KW"/>
</dbReference>
<name>A0A1S4EN03_DIACI</name>
<dbReference type="Pfam" id="PF18826">
    <property type="entry name" value="bVLRF1"/>
    <property type="match status" value="1"/>
</dbReference>
<evidence type="ECO:0000256" key="7">
    <source>
        <dbReference type="ARBA" id="ARBA00022759"/>
    </source>
</evidence>
<comment type="similarity">
    <text evidence="2 14">Belongs to the ANKZF1/VMS1 family.</text>
</comment>
<keyword evidence="4 14" id="KW-0540">Nuclease</keyword>
<dbReference type="GO" id="GO:0016787">
    <property type="term" value="F:hydrolase activity"/>
    <property type="evidence" value="ECO:0007669"/>
    <property type="project" value="UniProtKB-KW"/>
</dbReference>
<dbReference type="SUPFAM" id="SSF48403">
    <property type="entry name" value="Ankyrin repeat"/>
    <property type="match status" value="1"/>
</dbReference>
<dbReference type="InterPro" id="IPR003604">
    <property type="entry name" value="Matrin/U1-like-C_Znf_C2H2"/>
</dbReference>
<dbReference type="InterPro" id="IPR041175">
    <property type="entry name" value="VLRF1/Vms1"/>
</dbReference>
<dbReference type="InterPro" id="IPR041540">
    <property type="entry name" value="VATC"/>
</dbReference>
<keyword evidence="11 13" id="KW-0040">ANK repeat</keyword>
<feature type="repeat" description="ANK" evidence="13">
    <location>
        <begin position="485"/>
        <end position="517"/>
    </location>
</feature>
<evidence type="ECO:0000256" key="12">
    <source>
        <dbReference type="ARBA" id="ARBA00023054"/>
    </source>
</evidence>
<keyword evidence="12 15" id="KW-0175">Coiled coil</keyword>
<dbReference type="SMART" id="SM00451">
    <property type="entry name" value="ZnF_U1"/>
    <property type="match status" value="1"/>
</dbReference>
<keyword evidence="7 14" id="KW-0255">Endonuclease</keyword>
<evidence type="ECO:0000256" key="2">
    <source>
        <dbReference type="ARBA" id="ARBA00009262"/>
    </source>
</evidence>
<evidence type="ECO:0000256" key="15">
    <source>
        <dbReference type="SAM" id="Coils"/>
    </source>
</evidence>
<dbReference type="AlphaFoldDB" id="A0A1S4EN03"/>
<dbReference type="GO" id="GO:0003676">
    <property type="term" value="F:nucleic acid binding"/>
    <property type="evidence" value="ECO:0007669"/>
    <property type="project" value="InterPro"/>
</dbReference>
<evidence type="ECO:0000256" key="11">
    <source>
        <dbReference type="ARBA" id="ARBA00023043"/>
    </source>
</evidence>
<evidence type="ECO:0000256" key="6">
    <source>
        <dbReference type="ARBA" id="ARBA00022737"/>
    </source>
</evidence>
<keyword evidence="18" id="KW-1185">Reference proteome</keyword>
<dbReference type="PROSITE" id="PS50297">
    <property type="entry name" value="ANK_REP_REGION"/>
    <property type="match status" value="1"/>
</dbReference>
<evidence type="ECO:0000256" key="16">
    <source>
        <dbReference type="SAM" id="MobiDB-lite"/>
    </source>
</evidence>
<feature type="region of interest" description="Disordered" evidence="16">
    <location>
        <begin position="410"/>
        <end position="438"/>
    </location>
</feature>
<keyword evidence="6" id="KW-0677">Repeat</keyword>
<evidence type="ECO:0000256" key="4">
    <source>
        <dbReference type="ARBA" id="ARBA00022722"/>
    </source>
</evidence>
<dbReference type="RefSeq" id="XP_008482417.1">
    <property type="nucleotide sequence ID" value="XM_008484195.2"/>
</dbReference>
<feature type="compositionally biased region" description="Basic and acidic residues" evidence="16">
    <location>
        <begin position="410"/>
        <end position="420"/>
    </location>
</feature>
<dbReference type="PaxDb" id="121845-A0A1S4EN03"/>
<dbReference type="Gene3D" id="1.25.40.20">
    <property type="entry name" value="Ankyrin repeat-containing domain"/>
    <property type="match status" value="1"/>
</dbReference>
<evidence type="ECO:0000313" key="18">
    <source>
        <dbReference type="Proteomes" id="UP000079169"/>
    </source>
</evidence>
<evidence type="ECO:0000256" key="3">
    <source>
        <dbReference type="ARBA" id="ARBA00022490"/>
    </source>
</evidence>
<evidence type="ECO:0000256" key="8">
    <source>
        <dbReference type="ARBA" id="ARBA00022771"/>
    </source>
</evidence>
<dbReference type="GeneID" id="103519111"/>
<evidence type="ECO:0000256" key="1">
    <source>
        <dbReference type="ARBA" id="ARBA00004496"/>
    </source>
</evidence>
<dbReference type="Pfam" id="PF00023">
    <property type="entry name" value="Ank"/>
    <property type="match status" value="1"/>
</dbReference>
<keyword evidence="8" id="KW-0863">Zinc-finger</keyword>
<feature type="coiled-coil region" evidence="15">
    <location>
        <begin position="558"/>
        <end position="596"/>
    </location>
</feature>
<evidence type="ECO:0000256" key="9">
    <source>
        <dbReference type="ARBA" id="ARBA00022801"/>
    </source>
</evidence>
<evidence type="ECO:0000313" key="19">
    <source>
        <dbReference type="RefSeq" id="XP_008482417.1"/>
    </source>
</evidence>
<gene>
    <name evidence="19" type="primary">LOC103519111</name>
</gene>
<dbReference type="OMA" id="GPHIFMC"/>
<dbReference type="InterPro" id="IPR047139">
    <property type="entry name" value="ANKZ1/VMS1"/>
</dbReference>
<keyword evidence="5" id="KW-0479">Metal-binding</keyword>
<dbReference type="Proteomes" id="UP000079169">
    <property type="component" value="Unplaced"/>
</dbReference>